<evidence type="ECO:0000313" key="2">
    <source>
        <dbReference type="EMBL" id="NJA87684.1"/>
    </source>
</evidence>
<keyword evidence="3" id="KW-1185">Reference proteome</keyword>
<feature type="transmembrane region" description="Helical" evidence="1">
    <location>
        <begin position="88"/>
        <end position="112"/>
    </location>
</feature>
<evidence type="ECO:0008006" key="4">
    <source>
        <dbReference type="Google" id="ProtNLM"/>
    </source>
</evidence>
<dbReference type="EMBL" id="JAATWB010000001">
    <property type="protein sequence ID" value="NJA87684.1"/>
    <property type="molecule type" value="Genomic_DNA"/>
</dbReference>
<dbReference type="RefSeq" id="WP_153590640.1">
    <property type="nucleotide sequence ID" value="NZ_JAATWB010000001.1"/>
</dbReference>
<dbReference type="InterPro" id="IPR025140">
    <property type="entry name" value="Holin_2-3"/>
</dbReference>
<reference evidence="3" key="1">
    <citation type="submission" date="2020-03" db="EMBL/GenBank/DDBJ databases">
        <title>Whole-genome sequence of the purple nonsulfur bacterium Rhodocyclus tenuis DSM112.</title>
        <authorList>
            <person name="Kyndt J.A."/>
            <person name="Meyer T.E."/>
        </authorList>
    </citation>
    <scope>NUCLEOTIDE SEQUENCE [LARGE SCALE GENOMIC DNA]</scope>
    <source>
        <strain evidence="3">DSM 112</strain>
    </source>
</reference>
<evidence type="ECO:0000256" key="1">
    <source>
        <dbReference type="SAM" id="Phobius"/>
    </source>
</evidence>
<feature type="transmembrane region" description="Helical" evidence="1">
    <location>
        <begin position="6"/>
        <end position="24"/>
    </location>
</feature>
<accession>A0ABX0WDT7</accession>
<keyword evidence="1" id="KW-0812">Transmembrane</keyword>
<keyword evidence="1" id="KW-0472">Membrane</keyword>
<comment type="caution">
    <text evidence="2">The sequence shown here is derived from an EMBL/GenBank/DDBJ whole genome shotgun (WGS) entry which is preliminary data.</text>
</comment>
<keyword evidence="1" id="KW-1133">Transmembrane helix</keyword>
<organism evidence="2 3">
    <name type="scientific">Rhodocyclus gracilis</name>
    <dbReference type="NCBI Taxonomy" id="2929842"/>
    <lineage>
        <taxon>Bacteria</taxon>
        <taxon>Pseudomonadati</taxon>
        <taxon>Pseudomonadota</taxon>
        <taxon>Betaproteobacteria</taxon>
        <taxon>Rhodocyclales</taxon>
        <taxon>Rhodocyclaceae</taxon>
        <taxon>Rhodocyclus</taxon>
    </lineage>
</organism>
<name>A0ABX0WDT7_9RHOO</name>
<protein>
    <recommendedName>
        <fullName evidence="4">Phage-related membrane protein</fullName>
    </recommendedName>
</protein>
<sequence length="114" mass="12308">MKQPRLFGWLVATILLLAVIGLFYPQQLPVSLYKLSLVTTAGVVGYWLDRSLFPYARPDSFMVEAQGGSCDIDLEDCSPASWKVADGAGFVFAMAMLRRAVIVGCAMMAIGLGA</sequence>
<evidence type="ECO:0000313" key="3">
    <source>
        <dbReference type="Proteomes" id="UP000720344"/>
    </source>
</evidence>
<gene>
    <name evidence="2" type="ORF">HCX48_00375</name>
</gene>
<dbReference type="Proteomes" id="UP000720344">
    <property type="component" value="Unassembled WGS sequence"/>
</dbReference>
<proteinExistence type="predicted"/>
<dbReference type="Pfam" id="PF13272">
    <property type="entry name" value="Holin_2-3"/>
    <property type="match status" value="1"/>
</dbReference>